<dbReference type="PANTHER" id="PTHR48228">
    <property type="entry name" value="SUCCINYL-COA--D-CITRAMALATE COA-TRANSFERASE"/>
    <property type="match status" value="1"/>
</dbReference>
<dbReference type="EMBL" id="CP014844">
    <property type="protein sequence ID" value="AMR76941.1"/>
    <property type="molecule type" value="Genomic_DNA"/>
</dbReference>
<dbReference type="InterPro" id="IPR003673">
    <property type="entry name" value="CoA-Trfase_fam_III"/>
</dbReference>
<organism evidence="2 3">
    <name type="scientific">Cupriavidus nantongensis</name>
    <dbReference type="NCBI Taxonomy" id="1796606"/>
    <lineage>
        <taxon>Bacteria</taxon>
        <taxon>Pseudomonadati</taxon>
        <taxon>Pseudomonadota</taxon>
        <taxon>Betaproteobacteria</taxon>
        <taxon>Burkholderiales</taxon>
        <taxon>Burkholderiaceae</taxon>
        <taxon>Cupriavidus</taxon>
    </lineage>
</organism>
<keyword evidence="2" id="KW-0808">Transferase</keyword>
<dbReference type="OrthoDB" id="5294844at2"/>
<gene>
    <name evidence="2" type="ORF">A2G96_03840</name>
</gene>
<proteinExistence type="predicted"/>
<evidence type="ECO:0000313" key="2">
    <source>
        <dbReference type="EMBL" id="AMR76941.1"/>
    </source>
</evidence>
<sequence>MSERGNLQPLRGIKVVEFEGIGPGPLCGAMLAGLGAEVTLVTRPVAPDARRILRGQPVPAEMELEHGKRVVQLNLKAPADVAAALGLVACADALIEGLRPGAMERLGLGPKACHARNPRLVYGRMTGWGQTGPLSQSAGHDLNYIALTGLLSMAAREGSLPMVPPTVMGDATGALGLAFGITSAILSARASGEGCVVDAAITDIVAMLGSLVQVSRAAGTLGGPQPSPFHDSPFYDVFPCADGRAITLGALEPQFYRELLERLELTDIDPAAQYDRAQWPAVKARIAAAIAARPSTHWESVLGGTDVCFARVLTLDEAARHPHNQARGTYRLYQQGEREVPRSAPAPRFLPAGTE</sequence>
<reference evidence="2 3" key="1">
    <citation type="submission" date="2016-03" db="EMBL/GenBank/DDBJ databases">
        <title>Complete genome sequence of a novel chlorpyrifos degrading bacterium, Cupriavidus nantongensis sp. X1.</title>
        <authorList>
            <person name="Fang L."/>
        </authorList>
    </citation>
    <scope>NUCLEOTIDE SEQUENCE [LARGE SCALE GENOMIC DNA]</scope>
    <source>
        <strain evidence="2 3">X1</strain>
    </source>
</reference>
<dbReference type="SUPFAM" id="SSF89796">
    <property type="entry name" value="CoA-transferase family III (CaiB/BaiF)"/>
    <property type="match status" value="1"/>
</dbReference>
<dbReference type="Proteomes" id="UP000075238">
    <property type="component" value="Chromosome 1"/>
</dbReference>
<dbReference type="RefSeq" id="WP_062796917.1">
    <property type="nucleotide sequence ID" value="NZ_CP014844.1"/>
</dbReference>
<evidence type="ECO:0000256" key="1">
    <source>
        <dbReference type="SAM" id="MobiDB-lite"/>
    </source>
</evidence>
<dbReference type="AlphaFoldDB" id="A0A142JFS9"/>
<name>A0A142JFS9_9BURK</name>
<feature type="region of interest" description="Disordered" evidence="1">
    <location>
        <begin position="336"/>
        <end position="355"/>
    </location>
</feature>
<dbReference type="STRING" id="1796606.A2G96_03840"/>
<protein>
    <submittedName>
        <fullName evidence="2">CoA-transferase</fullName>
    </submittedName>
</protein>
<accession>A0A142JFS9</accession>
<dbReference type="InterPro" id="IPR023606">
    <property type="entry name" value="CoA-Trfase_III_dom_1_sf"/>
</dbReference>
<evidence type="ECO:0000313" key="3">
    <source>
        <dbReference type="Proteomes" id="UP000075238"/>
    </source>
</evidence>
<dbReference type="KEGG" id="cnan:A2G96_03840"/>
<dbReference type="InterPro" id="IPR050509">
    <property type="entry name" value="CoA-transferase_III"/>
</dbReference>
<dbReference type="PANTHER" id="PTHR48228:SF5">
    <property type="entry name" value="ALPHA-METHYLACYL-COA RACEMASE"/>
    <property type="match status" value="1"/>
</dbReference>
<dbReference type="InterPro" id="IPR044855">
    <property type="entry name" value="CoA-Trfase_III_dom3_sf"/>
</dbReference>
<dbReference type="GO" id="GO:0016740">
    <property type="term" value="F:transferase activity"/>
    <property type="evidence" value="ECO:0007669"/>
    <property type="project" value="UniProtKB-KW"/>
</dbReference>
<dbReference type="Gene3D" id="3.40.50.10540">
    <property type="entry name" value="Crotonobetainyl-coa:carnitine coa-transferase, domain 1"/>
    <property type="match status" value="1"/>
</dbReference>
<dbReference type="Gene3D" id="3.30.1540.10">
    <property type="entry name" value="formyl-coa transferase, domain 3"/>
    <property type="match status" value="1"/>
</dbReference>
<keyword evidence="3" id="KW-1185">Reference proteome</keyword>
<dbReference type="Pfam" id="PF02515">
    <property type="entry name" value="CoA_transf_3"/>
    <property type="match status" value="1"/>
</dbReference>